<comment type="caution">
    <text evidence="1">The sequence shown here is derived from an EMBL/GenBank/DDBJ whole genome shotgun (WGS) entry which is preliminary data.</text>
</comment>
<evidence type="ECO:0000313" key="2">
    <source>
        <dbReference type="Proteomes" id="UP000663848"/>
    </source>
</evidence>
<dbReference type="AlphaFoldDB" id="A0A822E1G9"/>
<evidence type="ECO:0000313" key="1">
    <source>
        <dbReference type="EMBL" id="CAF5088523.1"/>
    </source>
</evidence>
<sequence>TLGSLKRIYAPCRFQHAQNPPPLVVERALRSIKMDTFETPLVRNFCIIAHVDHGRNFSLVVYF</sequence>
<dbReference type="Proteomes" id="UP000663848">
    <property type="component" value="Unassembled WGS sequence"/>
</dbReference>
<reference evidence="1" key="1">
    <citation type="submission" date="2021-02" db="EMBL/GenBank/DDBJ databases">
        <authorList>
            <person name="Nowell W R."/>
        </authorList>
    </citation>
    <scope>NUCLEOTIDE SEQUENCE</scope>
</reference>
<dbReference type="EMBL" id="CAJOBR010067404">
    <property type="protein sequence ID" value="CAF5088523.1"/>
    <property type="molecule type" value="Genomic_DNA"/>
</dbReference>
<proteinExistence type="predicted"/>
<organism evidence="1 2">
    <name type="scientific">Rotaria socialis</name>
    <dbReference type="NCBI Taxonomy" id="392032"/>
    <lineage>
        <taxon>Eukaryota</taxon>
        <taxon>Metazoa</taxon>
        <taxon>Spiralia</taxon>
        <taxon>Gnathifera</taxon>
        <taxon>Rotifera</taxon>
        <taxon>Eurotatoria</taxon>
        <taxon>Bdelloidea</taxon>
        <taxon>Philodinida</taxon>
        <taxon>Philodinidae</taxon>
        <taxon>Rotaria</taxon>
    </lineage>
</organism>
<gene>
    <name evidence="1" type="ORF">QYT958_LOCUS44230</name>
</gene>
<accession>A0A822E1G9</accession>
<protein>
    <submittedName>
        <fullName evidence="1">Uncharacterized protein</fullName>
    </submittedName>
</protein>
<feature type="non-terminal residue" evidence="1">
    <location>
        <position position="1"/>
    </location>
</feature>
<name>A0A822E1G9_9BILA</name>